<organism evidence="2 3">
    <name type="scientific">Oerskovia turbata</name>
    <dbReference type="NCBI Taxonomy" id="1713"/>
    <lineage>
        <taxon>Bacteria</taxon>
        <taxon>Bacillati</taxon>
        <taxon>Actinomycetota</taxon>
        <taxon>Actinomycetes</taxon>
        <taxon>Micrococcales</taxon>
        <taxon>Cellulomonadaceae</taxon>
        <taxon>Oerskovia</taxon>
    </lineage>
</organism>
<dbReference type="EMBL" id="SDJQ01000018">
    <property type="protein sequence ID" value="RXR32479.1"/>
    <property type="molecule type" value="Genomic_DNA"/>
</dbReference>
<dbReference type="Proteomes" id="UP000289805">
    <property type="component" value="Unassembled WGS sequence"/>
</dbReference>
<protein>
    <recommendedName>
        <fullName evidence="5">Peptidase inhibitor family I36 protein</fullName>
    </recommendedName>
</protein>
<accession>A0A4Q1KSV7</accession>
<evidence type="ECO:0000313" key="4">
    <source>
        <dbReference type="Proteomes" id="UP000290517"/>
    </source>
</evidence>
<dbReference type="EMBL" id="SDJR01000013">
    <property type="protein sequence ID" value="RXR22414.1"/>
    <property type="molecule type" value="Genomic_DNA"/>
</dbReference>
<dbReference type="Gene3D" id="2.60.20.10">
    <property type="entry name" value="Crystallins"/>
    <property type="match status" value="1"/>
</dbReference>
<comment type="caution">
    <text evidence="2">The sequence shown here is derived from an EMBL/GenBank/DDBJ whole genome shotgun (WGS) entry which is preliminary data.</text>
</comment>
<sequence length="163" mass="17151">MLPGVSQGAVAPLDEEGNTMKLRSLAAVLLAAVFGLGGVAAAQAATPCYSGTACLWQHSGYGGTKYSVSANWGSYYNTVMLNAASSAAANGAGCKKTRFYEDVNAGEDVTRPWYFQLYSQQRLGYNYQDPDLKNGAGIGGWPSGPGGNGWNDTVEGWRFVECG</sequence>
<evidence type="ECO:0000313" key="2">
    <source>
        <dbReference type="EMBL" id="RXR32479.1"/>
    </source>
</evidence>
<evidence type="ECO:0000313" key="3">
    <source>
        <dbReference type="Proteomes" id="UP000289805"/>
    </source>
</evidence>
<dbReference type="AlphaFoldDB" id="A0A4Q1KSV7"/>
<gene>
    <name evidence="1" type="ORF">EQW73_16880</name>
    <name evidence="2" type="ORF">EQW78_14315</name>
</gene>
<proteinExistence type="predicted"/>
<reference evidence="3 4" key="1">
    <citation type="submission" date="2019-01" db="EMBL/GenBank/DDBJ databases">
        <title>Oerskovia turbata Genome sequencing and assembly.</title>
        <authorList>
            <person name="Dou T."/>
        </authorList>
    </citation>
    <scope>NUCLEOTIDE SEQUENCE [LARGE SCALE GENOMIC DNA]</scope>
    <source>
        <strain evidence="2 3">JCM12123</strain>
        <strain evidence="1 4">JCM3160</strain>
    </source>
</reference>
<keyword evidence="4" id="KW-1185">Reference proteome</keyword>
<evidence type="ECO:0000313" key="1">
    <source>
        <dbReference type="EMBL" id="RXR22414.1"/>
    </source>
</evidence>
<dbReference type="STRING" id="1713.GCA_000718325_03246"/>
<dbReference type="Pfam" id="PF03995">
    <property type="entry name" value="Inhibitor_I36"/>
    <property type="match status" value="1"/>
</dbReference>
<dbReference type="Proteomes" id="UP000290517">
    <property type="component" value="Unassembled WGS sequence"/>
</dbReference>
<name>A0A4Q1KSV7_9CELL</name>
<evidence type="ECO:0008006" key="5">
    <source>
        <dbReference type="Google" id="ProtNLM"/>
    </source>
</evidence>